<dbReference type="SUPFAM" id="SSF53335">
    <property type="entry name" value="S-adenosyl-L-methionine-dependent methyltransferases"/>
    <property type="match status" value="1"/>
</dbReference>
<reference evidence="8" key="2">
    <citation type="submission" date="2022-01" db="EMBL/GenBank/DDBJ databases">
        <authorList>
            <person name="Zivanovic Y."/>
            <person name="Moreira D."/>
            <person name="Lopez-Garcia P."/>
        </authorList>
    </citation>
    <scope>NUCLEOTIDE SEQUENCE</scope>
    <source>
        <strain evidence="8">G9</strain>
    </source>
</reference>
<reference evidence="8" key="1">
    <citation type="journal article" date="2022" name="Genome Biol. Evol.">
        <title>A New Gene Family Diagnostic for Intracellular Biomineralization of Amorphous Ca Carbonates by Cyanobacteria.</title>
        <authorList>
            <person name="Benzerara K."/>
            <person name="Duprat E."/>
            <person name="Bitard-Feildel T."/>
            <person name="Caumes G."/>
            <person name="Cassier-Chauvat C."/>
            <person name="Chauvat F."/>
            <person name="Dezi M."/>
            <person name="Diop S.I."/>
            <person name="Gaschignard G."/>
            <person name="Gorgen S."/>
            <person name="Gugger M."/>
            <person name="Lopez-Garcia P."/>
            <person name="Millet M."/>
            <person name="Skouri-Panet F."/>
            <person name="Moreira D."/>
            <person name="Callebaut I."/>
        </authorList>
    </citation>
    <scope>NUCLEOTIDE SEQUENCE</scope>
    <source>
        <strain evidence="8">G9</strain>
    </source>
</reference>
<keyword evidence="3" id="KW-0808">Transferase</keyword>
<evidence type="ECO:0000313" key="8">
    <source>
        <dbReference type="EMBL" id="MDG2990130.1"/>
    </source>
</evidence>
<dbReference type="GO" id="GO:0032259">
    <property type="term" value="P:methylation"/>
    <property type="evidence" value="ECO:0007669"/>
    <property type="project" value="UniProtKB-KW"/>
</dbReference>
<dbReference type="Pfam" id="PF22240">
    <property type="entry name" value="ISP_coupler"/>
    <property type="match status" value="1"/>
</dbReference>
<dbReference type="Pfam" id="PF02384">
    <property type="entry name" value="N6_Mtase"/>
    <property type="match status" value="1"/>
</dbReference>
<dbReference type="InterPro" id="IPR002052">
    <property type="entry name" value="DNA_methylase_N6_adenine_CS"/>
</dbReference>
<evidence type="ECO:0000259" key="6">
    <source>
        <dbReference type="Pfam" id="PF02384"/>
    </source>
</evidence>
<dbReference type="InterPro" id="IPR053980">
    <property type="entry name" value="ISP_coupler"/>
</dbReference>
<evidence type="ECO:0000313" key="9">
    <source>
        <dbReference type="Proteomes" id="UP001154265"/>
    </source>
</evidence>
<evidence type="ECO:0000256" key="3">
    <source>
        <dbReference type="ARBA" id="ARBA00022679"/>
    </source>
</evidence>
<comment type="catalytic activity">
    <reaction evidence="5">
        <text>a 2'-deoxyadenosine in DNA + S-adenosyl-L-methionine = an N(6)-methyl-2'-deoxyadenosine in DNA + S-adenosyl-L-homocysteine + H(+)</text>
        <dbReference type="Rhea" id="RHEA:15197"/>
        <dbReference type="Rhea" id="RHEA-COMP:12418"/>
        <dbReference type="Rhea" id="RHEA-COMP:12419"/>
        <dbReference type="ChEBI" id="CHEBI:15378"/>
        <dbReference type="ChEBI" id="CHEBI:57856"/>
        <dbReference type="ChEBI" id="CHEBI:59789"/>
        <dbReference type="ChEBI" id="CHEBI:90615"/>
        <dbReference type="ChEBI" id="CHEBI:90616"/>
        <dbReference type="EC" id="2.1.1.72"/>
    </reaction>
</comment>
<organism evidence="8 9">
    <name type="scientific">Candidatus Synechococcus calcipolaris G9</name>
    <dbReference type="NCBI Taxonomy" id="1497997"/>
    <lineage>
        <taxon>Bacteria</taxon>
        <taxon>Bacillati</taxon>
        <taxon>Cyanobacteriota</taxon>
        <taxon>Cyanophyceae</taxon>
        <taxon>Synechococcales</taxon>
        <taxon>Synechococcaceae</taxon>
        <taxon>Synechococcus</taxon>
    </lineage>
</organism>
<proteinExistence type="predicted"/>
<protein>
    <recommendedName>
        <fullName evidence="1">site-specific DNA-methyltransferase (adenine-specific)</fullName>
        <ecNumber evidence="1">2.1.1.72</ecNumber>
    </recommendedName>
</protein>
<feature type="domain" description="DNA methylase adenine-specific" evidence="6">
    <location>
        <begin position="282"/>
        <end position="464"/>
    </location>
</feature>
<dbReference type="PRINTS" id="PR00507">
    <property type="entry name" value="N12N6MTFRASE"/>
</dbReference>
<dbReference type="Gene3D" id="3.40.50.150">
    <property type="entry name" value="Vaccinia Virus protein VP39"/>
    <property type="match status" value="1"/>
</dbReference>
<evidence type="ECO:0000256" key="5">
    <source>
        <dbReference type="ARBA" id="ARBA00047942"/>
    </source>
</evidence>
<dbReference type="EC" id="2.1.1.72" evidence="1"/>
<dbReference type="GO" id="GO:0008168">
    <property type="term" value="F:methyltransferase activity"/>
    <property type="evidence" value="ECO:0007669"/>
    <property type="project" value="UniProtKB-KW"/>
</dbReference>
<keyword evidence="9" id="KW-1185">Reference proteome</keyword>
<sequence>MSRLLVTQYQAEVEKIIRYGGSRKETSIRNAFERLLNDYCKPRNYLLIPELDFKTKFNTTVFPDGTVKDAIRLEHGWWECKGLEHDLDRKIEDKFAAGYPDENILFENSQIAVLIQHSREQLRVSMGDAEALDGLISTFVDYERPEVRDFRAAIVKFKEDIPHILVALRDIITQQEASNPQFRERRNTFLAVCRQSINPEIEIFDIHEMLIQHILTEDIFTNIFHESQFHRENNIARELSEIINTFFTGATRKNTLKSIEHYYAVIRRHSENIANHHEKQKFLKAVYENFYKAYNPKAADRLGIVYTPNEIVRFMIESADYLTHKHFGKLLSDPGVEILDPCTGTGTYVTELIEYLPADKLEHKYKHEIHCNEVAILPYYIANLNIEFTYQQKMGKYEEFKNICLVDTLDHCTTAGHQFDLFAMSVQNTARIQQQNEKTISVIIGNPPYNAHQENFNQRNANRLYAGIDKAIKATYIKEGTAQNQIVVYDMYTRFFRWASDRLGQNGIIAFITNRSFIDSKTFDGFRKCIDREFDYVYIVDTQSDVRNNPKISGTKNNVFGIQTGIAVMFLVRSQEA</sequence>
<dbReference type="InterPro" id="IPR050953">
    <property type="entry name" value="N4_N6_ade-DNA_methylase"/>
</dbReference>
<dbReference type="Proteomes" id="UP001154265">
    <property type="component" value="Unassembled WGS sequence"/>
</dbReference>
<dbReference type="PROSITE" id="PS00092">
    <property type="entry name" value="N6_MTASE"/>
    <property type="match status" value="1"/>
</dbReference>
<dbReference type="InterPro" id="IPR003356">
    <property type="entry name" value="DNA_methylase_A-5"/>
</dbReference>
<dbReference type="InterPro" id="IPR029063">
    <property type="entry name" value="SAM-dependent_MTases_sf"/>
</dbReference>
<evidence type="ECO:0000256" key="2">
    <source>
        <dbReference type="ARBA" id="ARBA00022603"/>
    </source>
</evidence>
<gene>
    <name evidence="8" type="ORF">L3556_04150</name>
</gene>
<accession>A0ABT6EWH6</accession>
<keyword evidence="2 8" id="KW-0489">Methyltransferase</keyword>
<dbReference type="PANTHER" id="PTHR33841:SF1">
    <property type="entry name" value="DNA METHYLTRANSFERASE A"/>
    <property type="match status" value="1"/>
</dbReference>
<dbReference type="PANTHER" id="PTHR33841">
    <property type="entry name" value="DNA METHYLTRANSFERASE YEEA-RELATED"/>
    <property type="match status" value="1"/>
</dbReference>
<evidence type="ECO:0000259" key="7">
    <source>
        <dbReference type="Pfam" id="PF22240"/>
    </source>
</evidence>
<keyword evidence="4" id="KW-0680">Restriction system</keyword>
<evidence type="ECO:0000256" key="4">
    <source>
        <dbReference type="ARBA" id="ARBA00022747"/>
    </source>
</evidence>
<name>A0ABT6EWH6_9SYNE</name>
<dbReference type="RefSeq" id="WP_277866048.1">
    <property type="nucleotide sequence ID" value="NZ_JAKKUT010000002.1"/>
</dbReference>
<feature type="domain" description="Type ISP restriction-modification enzyme coupler" evidence="7">
    <location>
        <begin position="157"/>
        <end position="276"/>
    </location>
</feature>
<dbReference type="EMBL" id="JAKKUT010000002">
    <property type="protein sequence ID" value="MDG2990130.1"/>
    <property type="molecule type" value="Genomic_DNA"/>
</dbReference>
<evidence type="ECO:0000256" key="1">
    <source>
        <dbReference type="ARBA" id="ARBA00011900"/>
    </source>
</evidence>
<comment type="caution">
    <text evidence="8">The sequence shown here is derived from an EMBL/GenBank/DDBJ whole genome shotgun (WGS) entry which is preliminary data.</text>
</comment>